<evidence type="ECO:0000313" key="9">
    <source>
        <dbReference type="EMBL" id="CAG9332562.1"/>
    </source>
</evidence>
<reference evidence="9" key="1">
    <citation type="submission" date="2021-09" db="EMBL/GenBank/DDBJ databases">
        <authorList>
            <consortium name="AG Swart"/>
            <person name="Singh M."/>
            <person name="Singh A."/>
            <person name="Seah K."/>
            <person name="Emmerich C."/>
        </authorList>
    </citation>
    <scope>NUCLEOTIDE SEQUENCE</scope>
    <source>
        <strain evidence="9">ATCC30299</strain>
    </source>
</reference>
<dbReference type="SMART" id="SM01349">
    <property type="entry name" value="TOG"/>
    <property type="match status" value="5"/>
</dbReference>
<dbReference type="GO" id="GO:0030951">
    <property type="term" value="P:establishment or maintenance of microtubule cytoskeleton polarity"/>
    <property type="evidence" value="ECO:0007669"/>
    <property type="project" value="InterPro"/>
</dbReference>
<evidence type="ECO:0000256" key="3">
    <source>
        <dbReference type="ARBA" id="ARBA00022737"/>
    </source>
</evidence>
<feature type="region of interest" description="Disordered" evidence="7">
    <location>
        <begin position="552"/>
        <end position="604"/>
    </location>
</feature>
<feature type="repeat" description="HEAT" evidence="6">
    <location>
        <begin position="1029"/>
        <end position="1066"/>
    </location>
</feature>
<comment type="subcellular location">
    <subcellularLocation>
        <location evidence="1">Cytoplasm</location>
        <location evidence="1">Cytoskeleton</location>
    </subcellularLocation>
</comment>
<feature type="region of interest" description="Disordered" evidence="7">
    <location>
        <begin position="1103"/>
        <end position="1148"/>
    </location>
</feature>
<evidence type="ECO:0000256" key="1">
    <source>
        <dbReference type="ARBA" id="ARBA00004245"/>
    </source>
</evidence>
<dbReference type="GO" id="GO:0051010">
    <property type="term" value="F:microtubule plus-end binding"/>
    <property type="evidence" value="ECO:0007669"/>
    <property type="project" value="InterPro"/>
</dbReference>
<evidence type="ECO:0000256" key="7">
    <source>
        <dbReference type="SAM" id="MobiDB-lite"/>
    </source>
</evidence>
<keyword evidence="4" id="KW-0206">Cytoskeleton</keyword>
<organism evidence="9 10">
    <name type="scientific">Blepharisma stoltei</name>
    <dbReference type="NCBI Taxonomy" id="1481888"/>
    <lineage>
        <taxon>Eukaryota</taxon>
        <taxon>Sar</taxon>
        <taxon>Alveolata</taxon>
        <taxon>Ciliophora</taxon>
        <taxon>Postciliodesmatophora</taxon>
        <taxon>Heterotrichea</taxon>
        <taxon>Heterotrichida</taxon>
        <taxon>Blepharismidae</taxon>
        <taxon>Blepharisma</taxon>
    </lineage>
</organism>
<dbReference type="InterPro" id="IPR045110">
    <property type="entry name" value="XMAP215"/>
</dbReference>
<dbReference type="Gene3D" id="1.25.10.10">
    <property type="entry name" value="Leucine-rich Repeat Variant"/>
    <property type="match status" value="5"/>
</dbReference>
<comment type="similarity">
    <text evidence="5">Belongs to the TOG/XMAP215 family.</text>
</comment>
<dbReference type="GO" id="GO:0061863">
    <property type="term" value="F:microtubule plus end polymerase"/>
    <property type="evidence" value="ECO:0007669"/>
    <property type="project" value="InterPro"/>
</dbReference>
<feature type="region of interest" description="Disordered" evidence="7">
    <location>
        <begin position="68"/>
        <end position="87"/>
    </location>
</feature>
<dbReference type="Pfam" id="PF21041">
    <property type="entry name" value="XMAP215_CLASP_TOG"/>
    <property type="match status" value="3"/>
</dbReference>
<feature type="compositionally biased region" description="Low complexity" evidence="7">
    <location>
        <begin position="1104"/>
        <end position="1116"/>
    </location>
</feature>
<feature type="domain" description="TOG" evidence="8">
    <location>
        <begin position="66"/>
        <end position="297"/>
    </location>
</feature>
<feature type="compositionally biased region" description="Polar residues" evidence="7">
    <location>
        <begin position="1898"/>
        <end position="1911"/>
    </location>
</feature>
<accession>A0AAU9K4C8</accession>
<feature type="compositionally biased region" description="Basic and acidic residues" evidence="7">
    <location>
        <begin position="1913"/>
        <end position="1924"/>
    </location>
</feature>
<protein>
    <recommendedName>
        <fullName evidence="8">TOG domain-containing protein</fullName>
    </recommendedName>
</protein>
<feature type="domain" description="TOG" evidence="8">
    <location>
        <begin position="606"/>
        <end position="841"/>
    </location>
</feature>
<dbReference type="InterPro" id="IPR024395">
    <property type="entry name" value="CLASP_N_dom"/>
</dbReference>
<dbReference type="InterPro" id="IPR048491">
    <property type="entry name" value="XMAP215_CLASP_TOG"/>
</dbReference>
<dbReference type="Pfam" id="PF12348">
    <property type="entry name" value="CLASP_N"/>
    <property type="match status" value="2"/>
</dbReference>
<evidence type="ECO:0000313" key="10">
    <source>
        <dbReference type="Proteomes" id="UP001162131"/>
    </source>
</evidence>
<feature type="region of interest" description="Disordered" evidence="7">
    <location>
        <begin position="1898"/>
        <end position="1924"/>
    </location>
</feature>
<dbReference type="InterPro" id="IPR021133">
    <property type="entry name" value="HEAT_type_2"/>
</dbReference>
<gene>
    <name evidence="9" type="ORF">BSTOLATCC_MIC56007</name>
</gene>
<feature type="domain" description="TOG" evidence="8">
    <location>
        <begin position="1175"/>
        <end position="1411"/>
    </location>
</feature>
<dbReference type="GO" id="GO:0005856">
    <property type="term" value="C:cytoskeleton"/>
    <property type="evidence" value="ECO:0007669"/>
    <property type="project" value="UniProtKB-SubCell"/>
</dbReference>
<keyword evidence="2" id="KW-0963">Cytoplasm</keyword>
<dbReference type="GO" id="GO:0046785">
    <property type="term" value="P:microtubule polymerization"/>
    <property type="evidence" value="ECO:0007669"/>
    <property type="project" value="InterPro"/>
</dbReference>
<evidence type="ECO:0000256" key="6">
    <source>
        <dbReference type="PROSITE-ProRule" id="PRU00103"/>
    </source>
</evidence>
<dbReference type="Proteomes" id="UP001162131">
    <property type="component" value="Unassembled WGS sequence"/>
</dbReference>
<feature type="compositionally biased region" description="Polar residues" evidence="7">
    <location>
        <begin position="10"/>
        <end position="20"/>
    </location>
</feature>
<dbReference type="PROSITE" id="PS50077">
    <property type="entry name" value="HEAT_REPEAT"/>
    <property type="match status" value="2"/>
</dbReference>
<dbReference type="InterPro" id="IPR034085">
    <property type="entry name" value="TOG"/>
</dbReference>
<dbReference type="InterPro" id="IPR016024">
    <property type="entry name" value="ARM-type_fold"/>
</dbReference>
<comment type="caution">
    <text evidence="9">The sequence shown here is derived from an EMBL/GenBank/DDBJ whole genome shotgun (WGS) entry which is preliminary data.</text>
</comment>
<dbReference type="PANTHER" id="PTHR12609">
    <property type="entry name" value="MICROTUBULE ASSOCIATED PROTEIN XMAP215"/>
    <property type="match status" value="1"/>
</dbReference>
<feature type="region of interest" description="Disordered" evidence="7">
    <location>
        <begin position="1"/>
        <end position="21"/>
    </location>
</feature>
<evidence type="ECO:0000256" key="4">
    <source>
        <dbReference type="ARBA" id="ARBA00023212"/>
    </source>
</evidence>
<dbReference type="FunFam" id="1.25.10.10:FF:000050">
    <property type="entry name" value="Cytoskeleton-associated protein 5 isoform X1"/>
    <property type="match status" value="1"/>
</dbReference>
<feature type="repeat" description="HEAT" evidence="6">
    <location>
        <begin position="956"/>
        <end position="994"/>
    </location>
</feature>
<feature type="domain" description="TOG" evidence="8">
    <location>
        <begin position="862"/>
        <end position="1092"/>
    </location>
</feature>
<dbReference type="GO" id="GO:0007051">
    <property type="term" value="P:spindle organization"/>
    <property type="evidence" value="ECO:0007669"/>
    <property type="project" value="InterPro"/>
</dbReference>
<evidence type="ECO:0000259" key="8">
    <source>
        <dbReference type="SMART" id="SM01349"/>
    </source>
</evidence>
<dbReference type="EMBL" id="CAJZBQ010000054">
    <property type="protein sequence ID" value="CAG9332562.1"/>
    <property type="molecule type" value="Genomic_DNA"/>
</dbReference>
<evidence type="ECO:0000256" key="2">
    <source>
        <dbReference type="ARBA" id="ARBA00022490"/>
    </source>
</evidence>
<evidence type="ECO:0000256" key="5">
    <source>
        <dbReference type="ARBA" id="ARBA00025722"/>
    </source>
</evidence>
<keyword evidence="10" id="KW-1185">Reference proteome</keyword>
<dbReference type="InterPro" id="IPR011989">
    <property type="entry name" value="ARM-like"/>
</dbReference>
<name>A0AAU9K4C8_9CILI</name>
<keyword evidence="3" id="KW-0677">Repeat</keyword>
<sequence length="1924" mass="216483">MSYDEIPISGSKNRSISSDFAGSIPIDEIPLKGASTYNISSDDIQFKDQNEKPLGGTGAYNFSLEEFPKEEETKEEETGPLSDRLESKSWNSRMKAIEELMNLLKNSPDPPFEEYADKLAKFISDSHVGVQENALEILSVYNTSRPDLIISQSETIVRTLIEKALSSAKQQIKQKSSNFLLDFYALHNNNNTEKFIQGLIGALNNKNIKIQAAAISAVNLLINNFGVKAFSHKPFIDIIEKFASVSNAQVRGEALNFYKETYRWVRELIKSSVEKLKKAQKDELEKAFEDIIDPPIPIRYMAGQEPKIEESKPSSTRAPAPAIDIYDMADAKDVFNKYNERWTESVLAMEKWIDKKNALEELNNDLNYPKLAEKSPIALTTLAKRLFNDSNINVMVQAMRLIGLLAKGQRKYFDSFAKQFFPMMIMKFKDKKPQVIQEAHIGLDNLLYSVSLEQVLDDIKEALEDKTPSVKINASIWLEKIFSTQPNEVVNRIASRIAVIFKKNLDDSALEVRNTSFKVLNTLLIKCPDVINPIIRDLPPAKMKKLEEAGDTKFANSEENEPKPREKSPPPTKAASKPKNQPVPALQRQATNNPSAPSGEEELGTAISAEDAETVISSLIPTEVFTKLKDSAWKEKQSGLQLLQEWASTNIPVASENNEALSRFIKSTVKDWKENNFNVNKAAFELITYLAQNCNITKRSGVIALNSLALDKFSDNKLVESLSTCISALCEDLGPKFVIGQIVKNTSDCNKPKVVSECCIVIGKIIGEFGAHTVNLKEVIEYAKSGLSQTNPIIKKASHSLTIQIYSYIGDKILPFISDIKEATLKVLQEDFSKTEIIKTANYKQIKGSEESKIDPNKMLDASFPRANISQSITPAILKKISDTNWKIRKEGLEAVEASLDQSGMRILPAGLEQLIKAIKERLNDPNKSLVRQSLALVSKLAQAMGNDSKVYSKAIIPNVLSNLSDKNSLLRQEALASIDKWAQEVGPEDIINHSATPLTLDNPELRTELLNWLLAHKENLPKCDLKLLIPGIISCLQDRSASIRNATELLFAEVINYIGMEAFQPCLKDLKPAVMNSLCLILDKYRTTPAVVISEAPQIEPQANSKASKASKANSRPTRLKLNPKPAEAEPPKSPSRGDLIPSQDFSVLSSGNKEKRLEQDLKNKWTVDDLREEFVEKLREQIKNNFSADLFSLMFSSEFKKQIEACQYISNLVNTQPKEMVELVDLIFKYIWVRLFETTNTQLYKSILELSIQIVSMLQVEGFVLSDGEASLFLPILCEKSGHNNAVFRTMTRSIIHNVAKIYPPEKVFLSVLQGLNSKNTRSKVECLDELSSLIQEYGTNIAQPRDIRAIAKFVNSPDNNVRLSAVGTIGEVYKYTRDKVWNLIGDIPDKVRDLLEQRFKVISGTSLNNSKYRKNEEENNNFKPNSPNITIKPEEIVFPNFTQNNDVQVFIETEEVGEEAKIEEKIIPRQKVVEKIENKAEIVKAKVIEEETAPEPEILTELDNHIQTLKHGDMSSRVDSLVAINDYMINEQESHMVELQYKANILTEALCKVMVSTFERPVETIPLRFAKYFLSVVIKMCCTKPIMIRLSDNSLYQLSEQILKRLLIDDLDKIGEKGEGEAMLKTLNGAMLRILENGKPTQVFVVLIKLLTRYINDDLCPKIPGLIIRCLLKLTKVLGNIVQNIQVEELLLAMHEYLITHRSTSGASPASDEMGTKTIKTIINELVKLKGENIWQSYEAVRKHPEPDNNIERWINMILSSSNKPLVAQSPRQNKMFNDPILSSILSRLNDPSAYPQAIKEFFDFTEKDSKTDFSALLSQLPKTLSNQIAEDLRALREEGKAEKSEHAPPSESYNFQDFQNRLALMKQRYGLSNNQPVQTSTTLTDLKAKVNTLLSKSGSSEDQSVSINDVKERIKNLNRK</sequence>
<dbReference type="SUPFAM" id="SSF48371">
    <property type="entry name" value="ARM repeat"/>
    <property type="match status" value="2"/>
</dbReference>
<feature type="domain" description="TOG" evidence="8">
    <location>
        <begin position="327"/>
        <end position="563"/>
    </location>
</feature>
<proteinExistence type="inferred from homology"/>